<dbReference type="Pfam" id="PF13740">
    <property type="entry name" value="ACT_6"/>
    <property type="match status" value="1"/>
</dbReference>
<dbReference type="SFLD" id="SFLDS00003">
    <property type="entry name" value="Haloacid_Dehalogenase"/>
    <property type="match status" value="1"/>
</dbReference>
<comment type="catalytic activity">
    <reaction evidence="13">
        <text>O-phospho-D-serine + H2O = D-serine + phosphate</text>
        <dbReference type="Rhea" id="RHEA:24873"/>
        <dbReference type="ChEBI" id="CHEBI:15377"/>
        <dbReference type="ChEBI" id="CHEBI:35247"/>
        <dbReference type="ChEBI" id="CHEBI:43474"/>
        <dbReference type="ChEBI" id="CHEBI:58680"/>
        <dbReference type="EC" id="3.1.3.3"/>
    </reaction>
</comment>
<dbReference type="InterPro" id="IPR004469">
    <property type="entry name" value="PSP"/>
</dbReference>
<evidence type="ECO:0000313" key="17">
    <source>
        <dbReference type="Proteomes" id="UP000243468"/>
    </source>
</evidence>
<dbReference type="GO" id="GO:0005737">
    <property type="term" value="C:cytoplasm"/>
    <property type="evidence" value="ECO:0007669"/>
    <property type="project" value="TreeGrafter"/>
</dbReference>
<dbReference type="Gene3D" id="3.30.70.260">
    <property type="match status" value="1"/>
</dbReference>
<evidence type="ECO:0000256" key="6">
    <source>
        <dbReference type="ARBA" id="ARBA00022605"/>
    </source>
</evidence>
<dbReference type="Gene3D" id="3.40.50.1000">
    <property type="entry name" value="HAD superfamily/HAD-like"/>
    <property type="match status" value="1"/>
</dbReference>
<feature type="active site" description="Nucleophile" evidence="14">
    <location>
        <position position="216"/>
    </location>
</feature>
<feature type="domain" description="Rhodanese" evidence="15">
    <location>
        <begin position="286"/>
        <end position="318"/>
    </location>
</feature>
<dbReference type="PANTHER" id="PTHR43344">
    <property type="entry name" value="PHOSPHOSERINE PHOSPHATASE"/>
    <property type="match status" value="1"/>
</dbReference>
<evidence type="ECO:0000256" key="9">
    <source>
        <dbReference type="ARBA" id="ARBA00022842"/>
    </source>
</evidence>
<evidence type="ECO:0000256" key="10">
    <source>
        <dbReference type="ARBA" id="ARBA00023299"/>
    </source>
</evidence>
<evidence type="ECO:0000256" key="8">
    <source>
        <dbReference type="ARBA" id="ARBA00022801"/>
    </source>
</evidence>
<evidence type="ECO:0000259" key="15">
    <source>
        <dbReference type="PROSITE" id="PS50206"/>
    </source>
</evidence>
<dbReference type="EC" id="3.1.3.3" evidence="4"/>
<dbReference type="SFLD" id="SFLDG01137">
    <property type="entry name" value="C1.6.1:_Phosphoserine_Phosphat"/>
    <property type="match status" value="1"/>
</dbReference>
<dbReference type="SUPFAM" id="SSF56784">
    <property type="entry name" value="HAD-like"/>
    <property type="match status" value="1"/>
</dbReference>
<keyword evidence="17" id="KW-1185">Reference proteome</keyword>
<dbReference type="Proteomes" id="UP000243468">
    <property type="component" value="Unassembled WGS sequence"/>
</dbReference>
<dbReference type="InterPro" id="IPR036412">
    <property type="entry name" value="HAD-like_sf"/>
</dbReference>
<dbReference type="CDD" id="cd04870">
    <property type="entry name" value="ACT_PSP_1"/>
    <property type="match status" value="1"/>
</dbReference>
<dbReference type="InterPro" id="IPR001763">
    <property type="entry name" value="Rhodanese-like_dom"/>
</dbReference>
<dbReference type="PROSITE" id="PS50206">
    <property type="entry name" value="RHODANESE_3"/>
    <property type="match status" value="1"/>
</dbReference>
<evidence type="ECO:0000256" key="7">
    <source>
        <dbReference type="ARBA" id="ARBA00022723"/>
    </source>
</evidence>
<evidence type="ECO:0000256" key="4">
    <source>
        <dbReference type="ARBA" id="ARBA00012640"/>
    </source>
</evidence>
<evidence type="ECO:0000256" key="13">
    <source>
        <dbReference type="ARBA" id="ARBA00048523"/>
    </source>
</evidence>
<evidence type="ECO:0000256" key="1">
    <source>
        <dbReference type="ARBA" id="ARBA00001946"/>
    </source>
</evidence>
<dbReference type="GO" id="GO:0006564">
    <property type="term" value="P:L-serine biosynthetic process"/>
    <property type="evidence" value="ECO:0007669"/>
    <property type="project" value="UniProtKB-KW"/>
</dbReference>
<dbReference type="InterPro" id="IPR050582">
    <property type="entry name" value="HAD-like_SerB"/>
</dbReference>
<dbReference type="InterPro" id="IPR045865">
    <property type="entry name" value="ACT-like_dom_sf"/>
</dbReference>
<evidence type="ECO:0000256" key="3">
    <source>
        <dbReference type="ARBA" id="ARBA00009184"/>
    </source>
</evidence>
<comment type="pathway">
    <text evidence="2">Amino-acid biosynthesis; L-serine biosynthesis; L-serine from 3-phospho-D-glycerate: step 3/3.</text>
</comment>
<dbReference type="SFLD" id="SFLDF00029">
    <property type="entry name" value="phosphoserine_phosphatase"/>
    <property type="match status" value="1"/>
</dbReference>
<dbReference type="EMBL" id="FMYO01000012">
    <property type="protein sequence ID" value="SDC74340.1"/>
    <property type="molecule type" value="Genomic_DNA"/>
</dbReference>
<keyword evidence="6" id="KW-0028">Amino-acid biosynthesis</keyword>
<dbReference type="InterPro" id="IPR023214">
    <property type="entry name" value="HAD_sf"/>
</dbReference>
<dbReference type="PANTHER" id="PTHR43344:SF2">
    <property type="entry name" value="PHOSPHOSERINE PHOSPHATASE"/>
    <property type="match status" value="1"/>
</dbReference>
<evidence type="ECO:0000256" key="2">
    <source>
        <dbReference type="ARBA" id="ARBA00005135"/>
    </source>
</evidence>
<organism evidence="16 17">
    <name type="scientific">Acinetobacter kookii</name>
    <dbReference type="NCBI Taxonomy" id="1226327"/>
    <lineage>
        <taxon>Bacteria</taxon>
        <taxon>Pseudomonadati</taxon>
        <taxon>Pseudomonadota</taxon>
        <taxon>Gammaproteobacteria</taxon>
        <taxon>Moraxellales</taxon>
        <taxon>Moraxellaceae</taxon>
        <taxon>Acinetobacter</taxon>
    </lineage>
</organism>
<keyword evidence="9" id="KW-0460">Magnesium</keyword>
<dbReference type="GO" id="GO:0000287">
    <property type="term" value="F:magnesium ion binding"/>
    <property type="evidence" value="ECO:0007669"/>
    <property type="project" value="TreeGrafter"/>
</dbReference>
<comment type="cofactor">
    <cofactor evidence="1">
        <name>Mg(2+)</name>
        <dbReference type="ChEBI" id="CHEBI:18420"/>
    </cofactor>
</comment>
<dbReference type="STRING" id="1226327.SAMN05421732_11245"/>
<keyword evidence="8" id="KW-0378">Hydrolase</keyword>
<dbReference type="NCBIfam" id="TIGR01488">
    <property type="entry name" value="HAD-SF-IB"/>
    <property type="match status" value="1"/>
</dbReference>
<evidence type="ECO:0000256" key="11">
    <source>
        <dbReference type="ARBA" id="ARBA00031693"/>
    </source>
</evidence>
<evidence type="ECO:0000256" key="5">
    <source>
        <dbReference type="ARBA" id="ARBA00015196"/>
    </source>
</evidence>
<dbReference type="Pfam" id="PF12710">
    <property type="entry name" value="HAD"/>
    <property type="match status" value="1"/>
</dbReference>
<dbReference type="CDD" id="cd07500">
    <property type="entry name" value="HAD_PSP"/>
    <property type="match status" value="1"/>
</dbReference>
<keyword evidence="7" id="KW-0479">Metal-binding</keyword>
<dbReference type="UniPathway" id="UPA00135">
    <property type="reaction ID" value="UER00198"/>
</dbReference>
<protein>
    <recommendedName>
        <fullName evidence="5">Phosphoserine phosphatase</fullName>
        <ecNumber evidence="4">3.1.3.3</ecNumber>
    </recommendedName>
    <alternativeName>
        <fullName evidence="11">O-phosphoserine phosphohydrolase</fullName>
    </alternativeName>
</protein>
<dbReference type="SFLD" id="SFLDG01136">
    <property type="entry name" value="C1.6:_Phosphoserine_Phosphatas"/>
    <property type="match status" value="1"/>
</dbReference>
<evidence type="ECO:0000256" key="14">
    <source>
        <dbReference type="PIRSR" id="PIRSR604469-1"/>
    </source>
</evidence>
<feature type="active site" description="Proton donor" evidence="14">
    <location>
        <position position="218"/>
    </location>
</feature>
<accession>A0A1G6P239</accession>
<proteinExistence type="inferred from homology"/>
<reference evidence="17" key="1">
    <citation type="submission" date="2016-09" db="EMBL/GenBank/DDBJ databases">
        <authorList>
            <person name="Varghese N."/>
            <person name="Submissions S."/>
        </authorList>
    </citation>
    <scope>NUCLEOTIDE SEQUENCE [LARGE SCALE GENOMIC DNA]</scope>
    <source>
        <strain evidence="17">ANC 4667</strain>
    </source>
</reference>
<dbReference type="SUPFAM" id="SSF55021">
    <property type="entry name" value="ACT-like"/>
    <property type="match status" value="1"/>
</dbReference>
<keyword evidence="10" id="KW-0718">Serine biosynthesis</keyword>
<name>A0A1G6P239_9GAMM</name>
<evidence type="ECO:0000256" key="12">
    <source>
        <dbReference type="ARBA" id="ARBA00048138"/>
    </source>
</evidence>
<comment type="catalytic activity">
    <reaction evidence="12">
        <text>O-phospho-L-serine + H2O = L-serine + phosphate</text>
        <dbReference type="Rhea" id="RHEA:21208"/>
        <dbReference type="ChEBI" id="CHEBI:15377"/>
        <dbReference type="ChEBI" id="CHEBI:33384"/>
        <dbReference type="ChEBI" id="CHEBI:43474"/>
        <dbReference type="ChEBI" id="CHEBI:57524"/>
        <dbReference type="EC" id="3.1.3.3"/>
    </reaction>
</comment>
<comment type="similarity">
    <text evidence="3">Belongs to the HAD-like hydrolase superfamily. SerB family.</text>
</comment>
<sequence length="425" mass="46262">MFKFDYDSNNSCSSDPSQFMREIILISFLGPDQPNQFTRLMQVLSVHSLQILDVGQAVIHNQLTLGIVVSSDDQTATALAMKEILILAHDIGLTVRFKPITASEYDQWVSEGGQTRYIVTALAPELTASHLQAVTQIVSSQGFNIETVTRLSGRPELNGAVEGPKRSCVQFGLKGQMLDATAMRAACLRLSAELSVDVAVQEDNAYRRNRRLVCFDMDSTLIEQEVIDELAIEAGVGEQVAEITERAMQGELDFQQSFRARVALLKGMDASVLPKIAERLTVTEGAERLISTLKALGYRTAILSGGFQYFAEYLQEKLGIDEVHANILDVKDGVVTGEVKGHIVDGARKALLLRELADKMDISLEQAIAVGDGANDLPMLSIAGLGVAFRAKPLVRQNANQAISSVGLDGVLYLLGVHDKDLSRA</sequence>
<gene>
    <name evidence="16" type="ORF">SAMN05421732_11245</name>
</gene>
<evidence type="ECO:0000313" key="16">
    <source>
        <dbReference type="EMBL" id="SDC74340.1"/>
    </source>
</evidence>
<dbReference type="GO" id="GO:0036424">
    <property type="term" value="F:L-phosphoserine phosphatase activity"/>
    <property type="evidence" value="ECO:0007669"/>
    <property type="project" value="InterPro"/>
</dbReference>
<dbReference type="AlphaFoldDB" id="A0A1G6P239"/>
<dbReference type="NCBIfam" id="TIGR00338">
    <property type="entry name" value="serB"/>
    <property type="match status" value="1"/>
</dbReference>
<dbReference type="CDD" id="cd04871">
    <property type="entry name" value="ACT_PSP_2"/>
    <property type="match status" value="1"/>
</dbReference>